<keyword evidence="2" id="KW-1185">Reference proteome</keyword>
<sequence length="301" mass="33805">MNEVKQTTALVLGCLGMASNGLLTIVLGRKRARWNNLNLQMVVSICVVDFFATFLVFIKEILSFSIGNRILFSSKWFCPYFGTLLHVLPCLSIVLISVMSLDRYRIVVHGFSIRSLWGWLIVLTVGGGASTLLIANTAINGLRTNPSFTLCHPDNPTGLTFAAHRIVTAAIVLGLAIVSFCYVGIYLHCRKNLIAFRKMSWRFLFILAAHHVCWLPKFVISLWEFFSHQKEIPMLLYDIGSLGLLLLFAINPLLVIGFQASLRKEVFSLLTHSSSLNRDHISSPTDLKPSEGWLKHQTLWV</sequence>
<protein>
    <submittedName>
        <fullName evidence="1">G protein-coupled receptor gpr1</fullName>
    </submittedName>
</protein>
<keyword evidence="1" id="KW-0675">Receptor</keyword>
<reference evidence="1" key="1">
    <citation type="submission" date="2022-04" db="EMBL/GenBank/DDBJ databases">
        <title>Genome of the entomopathogenic fungus Entomophthora muscae.</title>
        <authorList>
            <person name="Elya C."/>
            <person name="Lovett B.R."/>
            <person name="Lee E."/>
            <person name="Macias A.M."/>
            <person name="Hajek A.E."/>
            <person name="De Bivort B.L."/>
            <person name="Kasson M.T."/>
            <person name="De Fine Licht H.H."/>
            <person name="Stajich J.E."/>
        </authorList>
    </citation>
    <scope>NUCLEOTIDE SEQUENCE</scope>
    <source>
        <strain evidence="1">Berkeley</strain>
    </source>
</reference>
<dbReference type="Proteomes" id="UP001165960">
    <property type="component" value="Unassembled WGS sequence"/>
</dbReference>
<comment type="caution">
    <text evidence="1">The sequence shown here is derived from an EMBL/GenBank/DDBJ whole genome shotgun (WGS) entry which is preliminary data.</text>
</comment>
<dbReference type="EMBL" id="QTSX02003081">
    <property type="protein sequence ID" value="KAJ9071940.1"/>
    <property type="molecule type" value="Genomic_DNA"/>
</dbReference>
<proteinExistence type="predicted"/>
<evidence type="ECO:0000313" key="1">
    <source>
        <dbReference type="EMBL" id="KAJ9071940.1"/>
    </source>
</evidence>
<evidence type="ECO:0000313" key="2">
    <source>
        <dbReference type="Proteomes" id="UP001165960"/>
    </source>
</evidence>
<organism evidence="1 2">
    <name type="scientific">Entomophthora muscae</name>
    <dbReference type="NCBI Taxonomy" id="34485"/>
    <lineage>
        <taxon>Eukaryota</taxon>
        <taxon>Fungi</taxon>
        <taxon>Fungi incertae sedis</taxon>
        <taxon>Zoopagomycota</taxon>
        <taxon>Entomophthoromycotina</taxon>
        <taxon>Entomophthoromycetes</taxon>
        <taxon>Entomophthorales</taxon>
        <taxon>Entomophthoraceae</taxon>
        <taxon>Entomophthora</taxon>
    </lineage>
</organism>
<gene>
    <name evidence="1" type="primary">GPR1_2</name>
    <name evidence="1" type="ORF">DSO57_1032286</name>
</gene>
<name>A0ACC2TBR3_9FUNG</name>
<accession>A0ACC2TBR3</accession>